<proteinExistence type="predicted"/>
<evidence type="ECO:0000313" key="2">
    <source>
        <dbReference type="Proteomes" id="UP001164676"/>
    </source>
</evidence>
<dbReference type="Proteomes" id="UP001164676">
    <property type="component" value="Chromosome"/>
</dbReference>
<dbReference type="InterPro" id="IPR010982">
    <property type="entry name" value="Lambda_DNA-bd_dom_sf"/>
</dbReference>
<dbReference type="Gene3D" id="1.10.260.40">
    <property type="entry name" value="lambda repressor-like DNA-binding domains"/>
    <property type="match status" value="1"/>
</dbReference>
<organism evidence="1 2">
    <name type="scientific">Salinivibrio proteolyticus</name>
    <dbReference type="NCBI Taxonomy" id="334715"/>
    <lineage>
        <taxon>Bacteria</taxon>
        <taxon>Pseudomonadati</taxon>
        <taxon>Pseudomonadota</taxon>
        <taxon>Gammaproteobacteria</taxon>
        <taxon>Vibrionales</taxon>
        <taxon>Vibrionaceae</taxon>
        <taxon>Salinivibrio</taxon>
    </lineage>
</organism>
<name>A0ABY7LCG7_9GAMM</name>
<dbReference type="SUPFAM" id="SSF47413">
    <property type="entry name" value="lambda repressor-like DNA-binding domains"/>
    <property type="match status" value="1"/>
</dbReference>
<sequence>MVVADQTYIDYDDSKIQMLASSGQHAVQSAAHRTYHCPSTTEIFERINYRSGQNKYWTHTKSDFSDVLVEVSTAAPFTETPQKKLLTKRLTELKSSLELSDEELASILQTTRKTLHNWQQGKTKPNKNKMLRLVDHYNILNMWKSNGYPEISTLDLGHRRQILTMLKQDEVDVDKLLYFGSGLLLTADISELEDPFA</sequence>
<protein>
    <recommendedName>
        <fullName evidence="3">HTH cro/C1-type domain-containing protein</fullName>
    </recommendedName>
</protein>
<evidence type="ECO:0008006" key="3">
    <source>
        <dbReference type="Google" id="ProtNLM"/>
    </source>
</evidence>
<dbReference type="EMBL" id="CP114584">
    <property type="protein sequence ID" value="WBA14803.1"/>
    <property type="molecule type" value="Genomic_DNA"/>
</dbReference>
<evidence type="ECO:0000313" key="1">
    <source>
        <dbReference type="EMBL" id="WBA14803.1"/>
    </source>
</evidence>
<accession>A0ABY7LCG7</accession>
<gene>
    <name evidence="1" type="ORF">N7E60_00280</name>
</gene>
<reference evidence="1" key="1">
    <citation type="submission" date="2022-09" db="EMBL/GenBank/DDBJ databases">
        <authorList>
            <person name="Li Z.-J."/>
        </authorList>
    </citation>
    <scope>NUCLEOTIDE SEQUENCE</scope>
    <source>
        <strain evidence="1">TGB10</strain>
    </source>
</reference>
<dbReference type="RefSeq" id="WP_269597819.1">
    <property type="nucleotide sequence ID" value="NZ_CP114584.1"/>
</dbReference>
<keyword evidence="2" id="KW-1185">Reference proteome</keyword>
<dbReference type="CDD" id="cd00093">
    <property type="entry name" value="HTH_XRE"/>
    <property type="match status" value="1"/>
</dbReference>
<dbReference type="InterPro" id="IPR001387">
    <property type="entry name" value="Cro/C1-type_HTH"/>
</dbReference>